<evidence type="ECO:0000313" key="2">
    <source>
        <dbReference type="Proteomes" id="UP000242875"/>
    </source>
</evidence>
<organism evidence="1 2">
    <name type="scientific">Bifiguratus adelaidae</name>
    <dbReference type="NCBI Taxonomy" id="1938954"/>
    <lineage>
        <taxon>Eukaryota</taxon>
        <taxon>Fungi</taxon>
        <taxon>Fungi incertae sedis</taxon>
        <taxon>Mucoromycota</taxon>
        <taxon>Mucoromycotina</taxon>
        <taxon>Endogonomycetes</taxon>
        <taxon>Endogonales</taxon>
        <taxon>Endogonales incertae sedis</taxon>
        <taxon>Bifiguratus</taxon>
    </lineage>
</organism>
<dbReference type="AlphaFoldDB" id="A0A261Y8Q5"/>
<comment type="caution">
    <text evidence="1">The sequence shown here is derived from an EMBL/GenBank/DDBJ whole genome shotgun (WGS) entry which is preliminary data.</text>
</comment>
<accession>A0A261Y8Q5</accession>
<dbReference type="OrthoDB" id="2287593at2759"/>
<name>A0A261Y8Q5_9FUNG</name>
<gene>
    <name evidence="1" type="ORF">BZG36_00202</name>
</gene>
<dbReference type="Proteomes" id="UP000242875">
    <property type="component" value="Unassembled WGS sequence"/>
</dbReference>
<evidence type="ECO:0000313" key="1">
    <source>
        <dbReference type="EMBL" id="OZJ07010.1"/>
    </source>
</evidence>
<keyword evidence="2" id="KW-1185">Reference proteome</keyword>
<proteinExistence type="predicted"/>
<sequence length="322" mass="36402">MCAVLLVEGLPMYKFSLQSLGSYEHEPLLLPDPMPTGKVIVSNTKATRHPIEISDDHSKAPLTKEEQMEAFDNATTNMDRKRGRLAHLDVPQFAQYMVSHLYFDHFDGLVSELSTSTARSCIDLIQLNVDDLDKWDDCMSVDADILTGQLKGGIEAFIEDRLPEVWNRRAKALDKQTLAVFIRDAMNNLCPRQFAYPMPAETVETIALACFETATPHFLQKINDYIDTHLRAAVSDMERIEIPQLLAQAHQQISQTIDYFNTHVPQESHPSHPHRLLQLQPLLGTFHIPDAVKQKLARKATPSIEGTDRILSFAHMALHDVL</sequence>
<protein>
    <submittedName>
        <fullName evidence="1">Uncharacterized protein</fullName>
    </submittedName>
</protein>
<dbReference type="EMBL" id="MVBO01000001">
    <property type="protein sequence ID" value="OZJ07010.1"/>
    <property type="molecule type" value="Genomic_DNA"/>
</dbReference>
<reference evidence="1 2" key="1">
    <citation type="journal article" date="2017" name="Mycologia">
        <title>Bifiguratus adelaidae, gen. et sp. nov., a new member of Mucoromycotina in endophytic and soil-dwelling habitats.</title>
        <authorList>
            <person name="Torres-Cruz T.J."/>
            <person name="Billingsley Tobias T.L."/>
            <person name="Almatruk M."/>
            <person name="Hesse C."/>
            <person name="Kuske C.R."/>
            <person name="Desiro A."/>
            <person name="Benucci G.M."/>
            <person name="Bonito G."/>
            <person name="Stajich J.E."/>
            <person name="Dunlap C."/>
            <person name="Arnold A.E."/>
            <person name="Porras-Alfaro A."/>
        </authorList>
    </citation>
    <scope>NUCLEOTIDE SEQUENCE [LARGE SCALE GENOMIC DNA]</scope>
    <source>
        <strain evidence="1 2">AZ0501</strain>
    </source>
</reference>